<feature type="region of interest" description="Disordered" evidence="1">
    <location>
        <begin position="513"/>
        <end position="534"/>
    </location>
</feature>
<protein>
    <submittedName>
        <fullName evidence="2">Uncharacterized protein</fullName>
    </submittedName>
</protein>
<dbReference type="AlphaFoldDB" id="A0A2U9B477"/>
<feature type="compositionally biased region" description="Acidic residues" evidence="1">
    <location>
        <begin position="400"/>
        <end position="410"/>
    </location>
</feature>
<feature type="compositionally biased region" description="Basic and acidic residues" evidence="1">
    <location>
        <begin position="411"/>
        <end position="422"/>
    </location>
</feature>
<feature type="compositionally biased region" description="Basic and acidic residues" evidence="1">
    <location>
        <begin position="518"/>
        <end position="528"/>
    </location>
</feature>
<evidence type="ECO:0000313" key="3">
    <source>
        <dbReference type="Proteomes" id="UP000246464"/>
    </source>
</evidence>
<gene>
    <name evidence="2" type="ORF">SMAX5B_008457</name>
</gene>
<organism evidence="2 3">
    <name type="scientific">Scophthalmus maximus</name>
    <name type="common">Turbot</name>
    <name type="synonym">Psetta maxima</name>
    <dbReference type="NCBI Taxonomy" id="52904"/>
    <lineage>
        <taxon>Eukaryota</taxon>
        <taxon>Metazoa</taxon>
        <taxon>Chordata</taxon>
        <taxon>Craniata</taxon>
        <taxon>Vertebrata</taxon>
        <taxon>Euteleostomi</taxon>
        <taxon>Actinopterygii</taxon>
        <taxon>Neopterygii</taxon>
        <taxon>Teleostei</taxon>
        <taxon>Neoteleostei</taxon>
        <taxon>Acanthomorphata</taxon>
        <taxon>Carangaria</taxon>
        <taxon>Pleuronectiformes</taxon>
        <taxon>Pleuronectoidei</taxon>
        <taxon>Scophthalmidae</taxon>
        <taxon>Scophthalmus</taxon>
    </lineage>
</organism>
<feature type="compositionally biased region" description="Basic and acidic residues" evidence="1">
    <location>
        <begin position="287"/>
        <end position="314"/>
    </location>
</feature>
<feature type="compositionally biased region" description="Basic and acidic residues" evidence="1">
    <location>
        <begin position="434"/>
        <end position="446"/>
    </location>
</feature>
<evidence type="ECO:0000256" key="1">
    <source>
        <dbReference type="SAM" id="MobiDB-lite"/>
    </source>
</evidence>
<feature type="compositionally biased region" description="Basic and acidic residues" evidence="1">
    <location>
        <begin position="371"/>
        <end position="399"/>
    </location>
</feature>
<feature type="compositionally biased region" description="Basic and acidic residues" evidence="1">
    <location>
        <begin position="335"/>
        <end position="361"/>
    </location>
</feature>
<accession>A0A2U9B477</accession>
<name>A0A2U9B477_SCOMX</name>
<sequence length="534" mass="59417">MPLIFNVIREEDIHSVILEMLTRWLTFTALLAASASPHTAAAGRGPLTVAPTRRVKGHQEVELTLDCGDGKNAGVVQYWHTPFGDIHTPGLHSHHVEPVFMHQDGSLVVPNSSGLHSGLYYCLLRHTEGTTLWPYELHVGHNKEKNREDLRFRRDAAPEGEEQGQAGVSDGMFAGAVAASVLLTFVLGFGAGALTRARVLRCLGAVTIRIRSARQRLQTDMPNHGTEVPLTTVPPVCDNVTSEMGQVQDGVTMETAVSSPTSFPPDKPQRSFRLKREEQRQSAACLEGRDHGREEERRTEEEEGRSLEEKKQGGEGDAEEEEEREVRGFDLLGDDGGRQTETDEDKHSEDGGESKVDKRQEEEEEVEEAGEQERRSREDGEERRGGELEAEGNEEKGIDKEEEEKETDDGEKEREKDVRRDSQQSSTESEDAETDGKTPEDTERNGIMRGDGGGEAPSPPPRRSRIIRLYQYNEDGQRYFHLPDPPPEDPAPAPRAKQRSLSLTRLNAIMAAASAGPLDRREDGEESPHFQMEI</sequence>
<dbReference type="Proteomes" id="UP000246464">
    <property type="component" value="Chromosome 3"/>
</dbReference>
<evidence type="ECO:0000313" key="2">
    <source>
        <dbReference type="EMBL" id="AWO98538.1"/>
    </source>
</evidence>
<feature type="region of interest" description="Disordered" evidence="1">
    <location>
        <begin position="253"/>
        <end position="500"/>
    </location>
</feature>
<keyword evidence="3" id="KW-1185">Reference proteome</keyword>
<feature type="compositionally biased region" description="Pro residues" evidence="1">
    <location>
        <begin position="483"/>
        <end position="493"/>
    </location>
</feature>
<proteinExistence type="predicted"/>
<reference evidence="2 3" key="1">
    <citation type="submission" date="2017-12" db="EMBL/GenBank/DDBJ databases">
        <title>Integrating genomic resources of turbot (Scophthalmus maximus) in depth evaluation of genetic and physical mapping variation across individuals.</title>
        <authorList>
            <person name="Martinez P."/>
        </authorList>
    </citation>
    <scope>NUCLEOTIDE SEQUENCE [LARGE SCALE GENOMIC DNA]</scope>
</reference>
<dbReference type="EMBL" id="CP026245">
    <property type="protein sequence ID" value="AWO98538.1"/>
    <property type="molecule type" value="Genomic_DNA"/>
</dbReference>